<dbReference type="Gene3D" id="1.10.3430.10">
    <property type="entry name" value="Ammonium transporter AmtB like domains"/>
    <property type="match status" value="1"/>
</dbReference>
<dbReference type="PROSITE" id="PS01219">
    <property type="entry name" value="AMMONIUM_TRANSP"/>
    <property type="match status" value="1"/>
</dbReference>
<evidence type="ECO:0000256" key="5">
    <source>
        <dbReference type="ARBA" id="ARBA00022475"/>
    </source>
</evidence>
<evidence type="ECO:0000256" key="13">
    <source>
        <dbReference type="SAM" id="MobiDB-lite"/>
    </source>
</evidence>
<evidence type="ECO:0000256" key="2">
    <source>
        <dbReference type="ARBA" id="ARBA00005887"/>
    </source>
</evidence>
<feature type="transmembrane region" description="Helical" evidence="12">
    <location>
        <begin position="220"/>
        <end position="240"/>
    </location>
</feature>
<accession>A0A1A2YVL4</accession>
<name>A0A1A2YVL4_9MYCO</name>
<keyword evidence="8 12" id="KW-0472">Membrane</keyword>
<comment type="similarity">
    <text evidence="2 12">Belongs to the ammonia transporter channel (TC 1.A.11.2) family.</text>
</comment>
<comment type="subunit">
    <text evidence="3">Homotrimer.</text>
</comment>
<feature type="transmembrane region" description="Helical" evidence="12">
    <location>
        <begin position="338"/>
        <end position="368"/>
    </location>
</feature>
<comment type="function">
    <text evidence="11">Involved in the uptake of ammonium/ammonia (NH(4)(+)/NH(3)).</text>
</comment>
<evidence type="ECO:0000256" key="10">
    <source>
        <dbReference type="ARBA" id="ARBA00050025"/>
    </source>
</evidence>
<evidence type="ECO:0000256" key="7">
    <source>
        <dbReference type="ARBA" id="ARBA00022989"/>
    </source>
</evidence>
<evidence type="ECO:0000256" key="1">
    <source>
        <dbReference type="ARBA" id="ARBA00004651"/>
    </source>
</evidence>
<feature type="transmembrane region" description="Helical" evidence="12">
    <location>
        <begin position="388"/>
        <end position="408"/>
    </location>
</feature>
<dbReference type="GO" id="GO:0005886">
    <property type="term" value="C:plasma membrane"/>
    <property type="evidence" value="ECO:0007669"/>
    <property type="project" value="UniProtKB-SubCell"/>
</dbReference>
<organism evidence="15 16">
    <name type="scientific">Mycobacterium kyorinense</name>
    <dbReference type="NCBI Taxonomy" id="487514"/>
    <lineage>
        <taxon>Bacteria</taxon>
        <taxon>Bacillati</taxon>
        <taxon>Actinomycetota</taxon>
        <taxon>Actinomycetes</taxon>
        <taxon>Mycobacteriales</taxon>
        <taxon>Mycobacteriaceae</taxon>
        <taxon>Mycobacterium</taxon>
    </lineage>
</organism>
<dbReference type="FunFam" id="1.10.3430.10:FF:000007">
    <property type="entry name" value="Ammonium transporter"/>
    <property type="match status" value="1"/>
</dbReference>
<feature type="transmembrane region" description="Helical" evidence="12">
    <location>
        <begin position="306"/>
        <end position="326"/>
    </location>
</feature>
<evidence type="ECO:0000256" key="6">
    <source>
        <dbReference type="ARBA" id="ARBA00022692"/>
    </source>
</evidence>
<dbReference type="InterPro" id="IPR024041">
    <property type="entry name" value="NH4_transpt_AmtB-like_dom"/>
</dbReference>
<dbReference type="InterPro" id="IPR001905">
    <property type="entry name" value="Ammonium_transpt"/>
</dbReference>
<evidence type="ECO:0000313" key="15">
    <source>
        <dbReference type="EMBL" id="OBI42309.1"/>
    </source>
</evidence>
<keyword evidence="9 12" id="KW-0924">Ammonia transport</keyword>
<feature type="transmembrane region" description="Helical" evidence="12">
    <location>
        <begin position="143"/>
        <end position="166"/>
    </location>
</feature>
<dbReference type="NCBIfam" id="TIGR00836">
    <property type="entry name" value="amt"/>
    <property type="match status" value="1"/>
</dbReference>
<evidence type="ECO:0000256" key="3">
    <source>
        <dbReference type="ARBA" id="ARBA00011233"/>
    </source>
</evidence>
<evidence type="ECO:0000256" key="12">
    <source>
        <dbReference type="RuleBase" id="RU362002"/>
    </source>
</evidence>
<gene>
    <name evidence="15" type="ORF">A5707_06615</name>
</gene>
<dbReference type="PANTHER" id="PTHR43029:SF10">
    <property type="entry name" value="AMMONIUM TRANSPORTER MEP2"/>
    <property type="match status" value="1"/>
</dbReference>
<dbReference type="EMBL" id="LZKJ01000166">
    <property type="protein sequence ID" value="OBI42309.1"/>
    <property type="molecule type" value="Genomic_DNA"/>
</dbReference>
<dbReference type="SUPFAM" id="SSF111352">
    <property type="entry name" value="Ammonium transporter"/>
    <property type="match status" value="1"/>
</dbReference>
<feature type="transmembrane region" description="Helical" evidence="12">
    <location>
        <begin position="39"/>
        <end position="60"/>
    </location>
</feature>
<dbReference type="GO" id="GO:0008519">
    <property type="term" value="F:ammonium channel activity"/>
    <property type="evidence" value="ECO:0007669"/>
    <property type="project" value="InterPro"/>
</dbReference>
<dbReference type="InterPro" id="IPR018047">
    <property type="entry name" value="Ammonium_transpt_CS"/>
</dbReference>
<evidence type="ECO:0000259" key="14">
    <source>
        <dbReference type="Pfam" id="PF00909"/>
    </source>
</evidence>
<evidence type="ECO:0000256" key="11">
    <source>
        <dbReference type="ARBA" id="ARBA00054862"/>
    </source>
</evidence>
<comment type="subcellular location">
    <subcellularLocation>
        <location evidence="1 12">Cell membrane</location>
        <topology evidence="1 12">Multi-pass membrane protein</topology>
    </subcellularLocation>
</comment>
<evidence type="ECO:0000256" key="4">
    <source>
        <dbReference type="ARBA" id="ARBA00022448"/>
    </source>
</evidence>
<dbReference type="Pfam" id="PF00909">
    <property type="entry name" value="Ammonium_transp"/>
    <property type="match status" value="1"/>
</dbReference>
<keyword evidence="5" id="KW-1003">Cell membrane</keyword>
<dbReference type="InterPro" id="IPR029020">
    <property type="entry name" value="Ammonium/urea_transptr"/>
</dbReference>
<reference evidence="16" key="1">
    <citation type="submission" date="2016-06" db="EMBL/GenBank/DDBJ databases">
        <authorList>
            <person name="Sutton G."/>
            <person name="Brinkac L."/>
            <person name="Sanka R."/>
            <person name="Adams M."/>
            <person name="Lau E."/>
            <person name="Sam S."/>
            <person name="Sreng N."/>
            <person name="Him V."/>
            <person name="Kerleguer A."/>
            <person name="Cheng S."/>
        </authorList>
    </citation>
    <scope>NUCLEOTIDE SEQUENCE [LARGE SCALE GENOMIC DNA]</scope>
    <source>
        <strain evidence="16">E861</strain>
    </source>
</reference>
<feature type="domain" description="Ammonium transporter AmtB-like" evidence="14">
    <location>
        <begin position="10"/>
        <end position="435"/>
    </location>
</feature>
<comment type="caution">
    <text evidence="15">The sequence shown here is derived from an EMBL/GenBank/DDBJ whole genome shotgun (WGS) entry which is preliminary data.</text>
</comment>
<evidence type="ECO:0000256" key="9">
    <source>
        <dbReference type="ARBA" id="ARBA00023177"/>
    </source>
</evidence>
<dbReference type="AlphaFoldDB" id="A0A1A2YVL4"/>
<feature type="compositionally biased region" description="Basic and acidic residues" evidence="13">
    <location>
        <begin position="455"/>
        <end position="468"/>
    </location>
</feature>
<keyword evidence="6 12" id="KW-0812">Transmembrane</keyword>
<evidence type="ECO:0000256" key="8">
    <source>
        <dbReference type="ARBA" id="ARBA00023136"/>
    </source>
</evidence>
<dbReference type="Proteomes" id="UP000093592">
    <property type="component" value="Unassembled WGS sequence"/>
</dbReference>
<feature type="transmembrane region" description="Helical" evidence="12">
    <location>
        <begin position="186"/>
        <end position="208"/>
    </location>
</feature>
<feature type="region of interest" description="Disordered" evidence="13">
    <location>
        <begin position="455"/>
        <end position="501"/>
    </location>
</feature>
<feature type="transmembrane region" description="Helical" evidence="12">
    <location>
        <begin position="252"/>
        <end position="272"/>
    </location>
</feature>
<dbReference type="PANTHER" id="PTHR43029">
    <property type="entry name" value="AMMONIUM TRANSPORTER MEP2"/>
    <property type="match status" value="1"/>
</dbReference>
<feature type="transmembrane region" description="Helical" evidence="12">
    <location>
        <begin position="115"/>
        <end position="136"/>
    </location>
</feature>
<proteinExistence type="inferred from homology"/>
<protein>
    <recommendedName>
        <fullName evidence="10 12">Ammonium transporter</fullName>
    </recommendedName>
</protein>
<feature type="transmembrane region" description="Helical" evidence="12">
    <location>
        <begin position="284"/>
        <end position="300"/>
    </location>
</feature>
<keyword evidence="4 12" id="KW-0813">Transport</keyword>
<feature type="transmembrane region" description="Helical" evidence="12">
    <location>
        <begin position="12"/>
        <end position="32"/>
    </location>
</feature>
<evidence type="ECO:0000313" key="16">
    <source>
        <dbReference type="Proteomes" id="UP000093592"/>
    </source>
</evidence>
<keyword evidence="7 12" id="KW-1133">Transmembrane helix</keyword>
<sequence length="501" mass="51279">MGVPNTGDTAWMLASAALVLLMTPGLAFFYGGMVRAKSVLNMIMMSISAMGVVTVLWVLYGYSLAFGDDVGSIAGNPTQYWGLKGLIGVNAVAADPAGQSAAVEIPLAGTVPQTVFVAFQLMFAIITVALISGAVADRLKFGSWMLFAALWATFVYFPVAHWVFAFDKVTAAHGGWIANKLHAIDFAGGTAVHINAGTAGLVLAIILGKRRGWPAMPMRPHNLPLVMLGAGLLWFGWYGFNAGSALSANGAAGSTFITTTVATAAAMLGWLLTERIRDGHATSLGAASGIVAGLVAITPSCSSVNVVGALVIGAAAGVACALAVGLKYRFGFDDSLDVVGVHLIGGLVGTLLVGLLAAPETVAIAGVAGVSPGLLYGGGFDQLWRQTIGAGGVLVYSAIGTAILALIVKYTIGLRLGAEDETSGIDEAQHAEGGYDFAVVGSSVLAHHDLADGAEGHHDEADYRDRQAVHAGRHQGQPGGGGTTGDDGQRSPGLRTAERSH</sequence>